<organism evidence="3">
    <name type="scientific">Auxenochlorella protothecoides</name>
    <name type="common">Green microalga</name>
    <name type="synonym">Chlorella protothecoides</name>
    <dbReference type="NCBI Taxonomy" id="3075"/>
    <lineage>
        <taxon>Eukaryota</taxon>
        <taxon>Viridiplantae</taxon>
        <taxon>Chlorophyta</taxon>
        <taxon>core chlorophytes</taxon>
        <taxon>Trebouxiophyceae</taxon>
        <taxon>Chlorellales</taxon>
        <taxon>Chlorellaceae</taxon>
        <taxon>Auxenochlorella</taxon>
    </lineage>
</organism>
<evidence type="ECO:0000313" key="3">
    <source>
        <dbReference type="EMBL" id="JAT70710.1"/>
    </source>
</evidence>
<dbReference type="Pfam" id="PF09755">
    <property type="entry name" value="DUF2046"/>
    <property type="match status" value="1"/>
</dbReference>
<evidence type="ECO:0000256" key="1">
    <source>
        <dbReference type="SAM" id="Coils"/>
    </source>
</evidence>
<gene>
    <name evidence="3" type="ORF">g.3708</name>
</gene>
<feature type="compositionally biased region" description="Low complexity" evidence="2">
    <location>
        <begin position="347"/>
        <end position="356"/>
    </location>
</feature>
<evidence type="ECO:0000256" key="2">
    <source>
        <dbReference type="SAM" id="MobiDB-lite"/>
    </source>
</evidence>
<feature type="region of interest" description="Disordered" evidence="2">
    <location>
        <begin position="47"/>
        <end position="66"/>
    </location>
</feature>
<sequence length="420" mass="46420">LDCRRWPTCRISKRPHSALDTPILYPYTPSHAVFRPRPCIEHQVDNDKIMSGPGVSPGKKAPSPEITTRAPLATMSGSTEPSSWAEERKALELELAAERRRCASLQEELKKEKQLAIARQLQAEAEEERLTNKLMQRLDELKTAKLTLTPEVEAEEGLVASLKRRLDTLTADKAKLEAKLASDQDYVANTLLRKIREVEAEKLKLQRDKANLENTLEAEQEYISNRLSKQLEQLAMEKNTMMTEKLELRRQVNELAASVDKLNREKVALEAQFEREEEHVVNKLQRQLQAVTIAYCNLESKLESAGISPRESGGPGLDHTIEWVYGRSPSRHSTRLTTDGRDRSRSSSRTSSFRGGAALAAAIGTPSAPGATPHGAQELASPRVSLARRSSSSVTSRSQEVPTPGEGARAAGPRATAPVG</sequence>
<feature type="non-terminal residue" evidence="3">
    <location>
        <position position="1"/>
    </location>
</feature>
<dbReference type="InterPro" id="IPR019152">
    <property type="entry name" value="DUF2046"/>
</dbReference>
<proteinExistence type="predicted"/>
<dbReference type="PANTHER" id="PTHR15276">
    <property type="entry name" value="H4 D10S170 PROTEIN-RELATED"/>
    <property type="match status" value="1"/>
</dbReference>
<keyword evidence="1" id="KW-0175">Coiled coil</keyword>
<accession>A0A1D1ZUT4</accession>
<feature type="region of interest" description="Disordered" evidence="2">
    <location>
        <begin position="305"/>
        <end position="420"/>
    </location>
</feature>
<dbReference type="AlphaFoldDB" id="A0A1D1ZUT4"/>
<dbReference type="EMBL" id="GDKF01007912">
    <property type="protein sequence ID" value="JAT70710.1"/>
    <property type="molecule type" value="Transcribed_RNA"/>
</dbReference>
<feature type="compositionally biased region" description="Low complexity" evidence="2">
    <location>
        <begin position="379"/>
        <end position="420"/>
    </location>
</feature>
<dbReference type="PANTHER" id="PTHR15276:SF0">
    <property type="entry name" value="COILED-COIL DOMAIN-CONTAINING PROTEIN 6"/>
    <property type="match status" value="1"/>
</dbReference>
<feature type="coiled-coil region" evidence="1">
    <location>
        <begin position="88"/>
        <end position="279"/>
    </location>
</feature>
<reference evidence="3" key="1">
    <citation type="submission" date="2015-08" db="EMBL/GenBank/DDBJ databases">
        <authorList>
            <person name="Babu N.S."/>
            <person name="Beckwith C.J."/>
            <person name="Beseler K.G."/>
            <person name="Brison A."/>
            <person name="Carone J.V."/>
            <person name="Caskin T.P."/>
            <person name="Diamond M."/>
            <person name="Durham M.E."/>
            <person name="Foxe J.M."/>
            <person name="Go M."/>
            <person name="Henderson B.A."/>
            <person name="Jones I.B."/>
            <person name="McGettigan J.A."/>
            <person name="Micheletti S.J."/>
            <person name="Nasrallah M.E."/>
            <person name="Ortiz D."/>
            <person name="Piller C.R."/>
            <person name="Privatt S.R."/>
            <person name="Schneider S.L."/>
            <person name="Sharp S."/>
            <person name="Smith T.C."/>
            <person name="Stanton J.D."/>
            <person name="Ullery H.E."/>
            <person name="Wilson R.J."/>
            <person name="Serrano M.G."/>
            <person name="Buck G."/>
            <person name="Lee V."/>
            <person name="Wang Y."/>
            <person name="Carvalho R."/>
            <person name="Voegtly L."/>
            <person name="Shi R."/>
            <person name="Duckworth R."/>
            <person name="Johnson A."/>
            <person name="Loviza R."/>
            <person name="Walstead R."/>
            <person name="Shah Z."/>
            <person name="Kiflezghi M."/>
            <person name="Wade K."/>
            <person name="Ball S.L."/>
            <person name="Bradley K.W."/>
            <person name="Asai D.J."/>
            <person name="Bowman C.A."/>
            <person name="Russell D.A."/>
            <person name="Pope W.H."/>
            <person name="Jacobs-Sera D."/>
            <person name="Hendrix R.W."/>
            <person name="Hatfull G.F."/>
        </authorList>
    </citation>
    <scope>NUCLEOTIDE SEQUENCE</scope>
</reference>
<name>A0A1D1ZUT4_AUXPR</name>
<protein>
    <submittedName>
        <fullName evidence="3">Uncharacterized protein</fullName>
    </submittedName>
</protein>